<dbReference type="RefSeq" id="WP_208715836.1">
    <property type="nucleotide sequence ID" value="NZ_CP024768.1"/>
</dbReference>
<evidence type="ECO:0000313" key="2">
    <source>
        <dbReference type="Proteomes" id="UP000502005"/>
    </source>
</evidence>
<evidence type="ECO:0000313" key="1">
    <source>
        <dbReference type="EMBL" id="QGY29901.1"/>
    </source>
</evidence>
<dbReference type="EMBL" id="CP024768">
    <property type="protein sequence ID" value="QGY29901.1"/>
    <property type="molecule type" value="Genomic_DNA"/>
</dbReference>
<accession>A0A6B9FYR6</accession>
<dbReference type="AlphaFoldDB" id="A0A6B9FYR6"/>
<reference evidence="1 2" key="1">
    <citation type="submission" date="2017-11" db="EMBL/GenBank/DDBJ databases">
        <title>Genome sequence of Pantoea cypripedii NE1.</title>
        <authorList>
            <person name="Nascimento F.X."/>
        </authorList>
    </citation>
    <scope>NUCLEOTIDE SEQUENCE [LARGE SCALE GENOMIC DNA]</scope>
    <source>
        <strain evidence="1 2">NE1</strain>
    </source>
</reference>
<name>A0A6B9FYR6_PANCY</name>
<protein>
    <submittedName>
        <fullName evidence="1">Uncharacterized protein</fullName>
    </submittedName>
</protein>
<sequence length="207" mass="23543">MMKIPRAALSFWTDRPATPPDVIFQCTPMIEQIKNSPVSLFEEVRANDIVCQNLIFDPAGAMLISRDNPISSVRVVRQDILDAVKILFGRKKIKKIETKTLIVAPNYHVSATERMAAEGEVRCRVMVANNRPEHESMDFCYFYRPIVNYDTLLADKTAHFSADTMVIKSLKAMSITTNKVFNVENEQGSFTLKHDFATPHSFTPRFL</sequence>
<gene>
    <name evidence="1" type="ORF">CUN67_13575</name>
</gene>
<dbReference type="Proteomes" id="UP000502005">
    <property type="component" value="Chromosome"/>
</dbReference>
<proteinExistence type="predicted"/>
<organism evidence="1 2">
    <name type="scientific">Pantoea cypripedii</name>
    <name type="common">Pectobacterium cypripedii</name>
    <name type="synonym">Erwinia cypripedii</name>
    <dbReference type="NCBI Taxonomy" id="55209"/>
    <lineage>
        <taxon>Bacteria</taxon>
        <taxon>Pseudomonadati</taxon>
        <taxon>Pseudomonadota</taxon>
        <taxon>Gammaproteobacteria</taxon>
        <taxon>Enterobacterales</taxon>
        <taxon>Erwiniaceae</taxon>
        <taxon>Pantoea</taxon>
    </lineage>
</organism>